<feature type="transmembrane region" description="Helical" evidence="1">
    <location>
        <begin position="47"/>
        <end position="67"/>
    </location>
</feature>
<keyword evidence="1" id="KW-0812">Transmembrane</keyword>
<dbReference type="OrthoDB" id="2364758at2759"/>
<feature type="transmembrane region" description="Helical" evidence="1">
    <location>
        <begin position="16"/>
        <end position="35"/>
    </location>
</feature>
<sequence length="78" mass="8797">MFDRYDDFSSFVNNESIILFGVAAAILFALLVYILGWCCGPKSENFVVFNFLLLIYDLGFDIAFLLVNGNDVPTLYTP</sequence>
<evidence type="ECO:0000313" key="3">
    <source>
        <dbReference type="Proteomes" id="UP000789342"/>
    </source>
</evidence>
<organism evidence="2 3">
    <name type="scientific">Acaulospora morrowiae</name>
    <dbReference type="NCBI Taxonomy" id="94023"/>
    <lineage>
        <taxon>Eukaryota</taxon>
        <taxon>Fungi</taxon>
        <taxon>Fungi incertae sedis</taxon>
        <taxon>Mucoromycota</taxon>
        <taxon>Glomeromycotina</taxon>
        <taxon>Glomeromycetes</taxon>
        <taxon>Diversisporales</taxon>
        <taxon>Acaulosporaceae</taxon>
        <taxon>Acaulospora</taxon>
    </lineage>
</organism>
<dbReference type="AlphaFoldDB" id="A0A9N9EGC0"/>
<reference evidence="2" key="1">
    <citation type="submission" date="2021-06" db="EMBL/GenBank/DDBJ databases">
        <authorList>
            <person name="Kallberg Y."/>
            <person name="Tangrot J."/>
            <person name="Rosling A."/>
        </authorList>
    </citation>
    <scope>NUCLEOTIDE SEQUENCE</scope>
    <source>
        <strain evidence="2">CL551</strain>
    </source>
</reference>
<dbReference type="EMBL" id="CAJVPV010013397">
    <property type="protein sequence ID" value="CAG8677456.1"/>
    <property type="molecule type" value="Genomic_DNA"/>
</dbReference>
<evidence type="ECO:0000313" key="2">
    <source>
        <dbReference type="EMBL" id="CAG8677456.1"/>
    </source>
</evidence>
<keyword evidence="1" id="KW-0472">Membrane</keyword>
<name>A0A9N9EGC0_9GLOM</name>
<accession>A0A9N9EGC0</accession>
<protein>
    <submittedName>
        <fullName evidence="2">293_t:CDS:1</fullName>
    </submittedName>
</protein>
<evidence type="ECO:0000256" key="1">
    <source>
        <dbReference type="SAM" id="Phobius"/>
    </source>
</evidence>
<keyword evidence="3" id="KW-1185">Reference proteome</keyword>
<feature type="non-terminal residue" evidence="2">
    <location>
        <position position="78"/>
    </location>
</feature>
<proteinExistence type="predicted"/>
<feature type="non-terminal residue" evidence="2">
    <location>
        <position position="1"/>
    </location>
</feature>
<keyword evidence="1" id="KW-1133">Transmembrane helix</keyword>
<gene>
    <name evidence="2" type="ORF">AMORRO_LOCUS11096</name>
</gene>
<comment type="caution">
    <text evidence="2">The sequence shown here is derived from an EMBL/GenBank/DDBJ whole genome shotgun (WGS) entry which is preliminary data.</text>
</comment>
<dbReference type="Proteomes" id="UP000789342">
    <property type="component" value="Unassembled WGS sequence"/>
</dbReference>